<evidence type="ECO:0000313" key="2">
    <source>
        <dbReference type="Proteomes" id="UP001472677"/>
    </source>
</evidence>
<keyword evidence="2" id="KW-1185">Reference proteome</keyword>
<sequence>MVMSFLAGTERGQIGNSRWQLLSHFRDPFSPFLRSRTKKEEEEVECFRMVVLNSRYSHRSSVGGGGGIERSWRLGFHMGALALMLEEKR</sequence>
<accession>A0ABR1ZN49</accession>
<comment type="caution">
    <text evidence="1">The sequence shown here is derived from an EMBL/GenBank/DDBJ whole genome shotgun (WGS) entry which is preliminary data.</text>
</comment>
<protein>
    <submittedName>
        <fullName evidence="1">Uncharacterized protein</fullName>
    </submittedName>
</protein>
<dbReference type="Proteomes" id="UP001472677">
    <property type="component" value="Unassembled WGS sequence"/>
</dbReference>
<organism evidence="1 2">
    <name type="scientific">Hibiscus sabdariffa</name>
    <name type="common">roselle</name>
    <dbReference type="NCBI Taxonomy" id="183260"/>
    <lineage>
        <taxon>Eukaryota</taxon>
        <taxon>Viridiplantae</taxon>
        <taxon>Streptophyta</taxon>
        <taxon>Embryophyta</taxon>
        <taxon>Tracheophyta</taxon>
        <taxon>Spermatophyta</taxon>
        <taxon>Magnoliopsida</taxon>
        <taxon>eudicotyledons</taxon>
        <taxon>Gunneridae</taxon>
        <taxon>Pentapetalae</taxon>
        <taxon>rosids</taxon>
        <taxon>malvids</taxon>
        <taxon>Malvales</taxon>
        <taxon>Malvaceae</taxon>
        <taxon>Malvoideae</taxon>
        <taxon>Hibiscus</taxon>
    </lineage>
</organism>
<dbReference type="EMBL" id="JBBPBM010001772">
    <property type="protein sequence ID" value="KAK8482076.1"/>
    <property type="molecule type" value="Genomic_DNA"/>
</dbReference>
<name>A0ABR1ZN49_9ROSI</name>
<evidence type="ECO:0000313" key="1">
    <source>
        <dbReference type="EMBL" id="KAK8482076.1"/>
    </source>
</evidence>
<proteinExistence type="predicted"/>
<gene>
    <name evidence="1" type="ORF">V6N12_033705</name>
</gene>
<reference evidence="1 2" key="1">
    <citation type="journal article" date="2024" name="G3 (Bethesda)">
        <title>Genome assembly of Hibiscus sabdariffa L. provides insights into metabolisms of medicinal natural products.</title>
        <authorList>
            <person name="Kim T."/>
        </authorList>
    </citation>
    <scope>NUCLEOTIDE SEQUENCE [LARGE SCALE GENOMIC DNA]</scope>
    <source>
        <strain evidence="1">TK-2024</strain>
        <tissue evidence="1">Old leaves</tissue>
    </source>
</reference>